<feature type="signal peptide" evidence="1">
    <location>
        <begin position="1"/>
        <end position="22"/>
    </location>
</feature>
<evidence type="ECO:0000313" key="4">
    <source>
        <dbReference type="Proteomes" id="UP000315540"/>
    </source>
</evidence>
<sequence>MKNLYIFIILIFSFNCFSQTQAEMNKEAYAEFNKSDKILNKIYQTILSEYKSDSMFVENLKKSQRLWIQFRDAEMEMKFPNYNDKNYGSIHSTCRAFYLKELTDKRIKTLKEWVSGTEEGDVCNGSVKIIEEIDPQYMGKAYVEKDSIIWMSANMKKDHRIFGYRGKDIYSEKLILLSIFTNEVENNPFDCVYGAFYDTNGMKNMKLKYIATENEFLKVEIIKNGKSIDEVYMLKKWFEFEK</sequence>
<dbReference type="EMBL" id="VFWZ01000008">
    <property type="protein sequence ID" value="TPN82892.1"/>
    <property type="molecule type" value="Genomic_DNA"/>
</dbReference>
<evidence type="ECO:0000313" key="3">
    <source>
        <dbReference type="EMBL" id="TPN82892.1"/>
    </source>
</evidence>
<comment type="caution">
    <text evidence="3">The sequence shown here is derived from an EMBL/GenBank/DDBJ whole genome shotgun (WGS) entry which is preliminary data.</text>
</comment>
<reference evidence="3 4" key="1">
    <citation type="submission" date="2019-06" db="EMBL/GenBank/DDBJ databases">
        <authorList>
            <person name="Meng X."/>
        </authorList>
    </citation>
    <scope>NUCLEOTIDE SEQUENCE [LARGE SCALE GENOMIC DNA]</scope>
    <source>
        <strain evidence="3 4">M625</strain>
    </source>
</reference>
<proteinExistence type="predicted"/>
<accession>A0A504J395</accession>
<dbReference type="Proteomes" id="UP000315540">
    <property type="component" value="Unassembled WGS sequence"/>
</dbReference>
<feature type="chain" id="PRO_5021310552" evidence="1">
    <location>
        <begin position="23"/>
        <end position="242"/>
    </location>
</feature>
<gene>
    <name evidence="3" type="ORF">FHK87_20920</name>
</gene>
<feature type="domain" description="Lysozyme inhibitor LprI-like N-terminal" evidence="2">
    <location>
        <begin position="19"/>
        <end position="110"/>
    </location>
</feature>
<name>A0A504J395_9FLAO</name>
<dbReference type="OrthoDB" id="7340239at2"/>
<dbReference type="InterPro" id="IPR009739">
    <property type="entry name" value="LprI-like_N"/>
</dbReference>
<dbReference type="AlphaFoldDB" id="A0A504J395"/>
<organism evidence="3 4">
    <name type="scientific">Aquimarina algicola</name>
    <dbReference type="NCBI Taxonomy" id="2589995"/>
    <lineage>
        <taxon>Bacteria</taxon>
        <taxon>Pseudomonadati</taxon>
        <taxon>Bacteroidota</taxon>
        <taxon>Flavobacteriia</taxon>
        <taxon>Flavobacteriales</taxon>
        <taxon>Flavobacteriaceae</taxon>
        <taxon>Aquimarina</taxon>
    </lineage>
</organism>
<dbReference type="RefSeq" id="WP_140596308.1">
    <property type="nucleotide sequence ID" value="NZ_VFWZ01000008.1"/>
</dbReference>
<dbReference type="Pfam" id="PF07007">
    <property type="entry name" value="LprI"/>
    <property type="match status" value="1"/>
</dbReference>
<protein>
    <submittedName>
        <fullName evidence="3">DUF1311 domain-containing protein</fullName>
    </submittedName>
</protein>
<evidence type="ECO:0000259" key="2">
    <source>
        <dbReference type="Pfam" id="PF07007"/>
    </source>
</evidence>
<dbReference type="Gene3D" id="1.20.1270.180">
    <property type="match status" value="1"/>
</dbReference>
<keyword evidence="1" id="KW-0732">Signal</keyword>
<evidence type="ECO:0000256" key="1">
    <source>
        <dbReference type="SAM" id="SignalP"/>
    </source>
</evidence>
<keyword evidence="4" id="KW-1185">Reference proteome</keyword>